<feature type="domain" description="Helicase/UvrB N-terminal" evidence="1">
    <location>
        <begin position="20"/>
        <end position="244"/>
    </location>
</feature>
<proteinExistence type="predicted"/>
<dbReference type="PANTHER" id="PTHR47396:SF1">
    <property type="entry name" value="ATP-DEPENDENT HELICASE IRC3-RELATED"/>
    <property type="match status" value="1"/>
</dbReference>
<dbReference type="AlphaFoldDB" id="A0A0E4BWP0"/>
<gene>
    <name evidence="2" type="ORF">NK6_8860</name>
</gene>
<dbReference type="GO" id="GO:0016787">
    <property type="term" value="F:hydrolase activity"/>
    <property type="evidence" value="ECO:0007669"/>
    <property type="project" value="InterPro"/>
</dbReference>
<dbReference type="EMBL" id="AP014685">
    <property type="protein sequence ID" value="BAR62004.1"/>
    <property type="molecule type" value="Genomic_DNA"/>
</dbReference>
<accession>A0A0E4BWP0</accession>
<dbReference type="Pfam" id="PF04851">
    <property type="entry name" value="ResIII"/>
    <property type="match status" value="1"/>
</dbReference>
<protein>
    <recommendedName>
        <fullName evidence="1">Helicase/UvrB N-terminal domain-containing protein</fullName>
    </recommendedName>
</protein>
<organism evidence="2 3">
    <name type="scientific">Bradyrhizobium diazoefficiens</name>
    <dbReference type="NCBI Taxonomy" id="1355477"/>
    <lineage>
        <taxon>Bacteria</taxon>
        <taxon>Pseudomonadati</taxon>
        <taxon>Pseudomonadota</taxon>
        <taxon>Alphaproteobacteria</taxon>
        <taxon>Hyphomicrobiales</taxon>
        <taxon>Nitrobacteraceae</taxon>
        <taxon>Bradyrhizobium</taxon>
    </lineage>
</organism>
<dbReference type="PANTHER" id="PTHR47396">
    <property type="entry name" value="TYPE I RESTRICTION ENZYME ECOKI R PROTEIN"/>
    <property type="match status" value="1"/>
</dbReference>
<dbReference type="SUPFAM" id="SSF52540">
    <property type="entry name" value="P-loop containing nucleoside triphosphate hydrolases"/>
    <property type="match status" value="2"/>
</dbReference>
<dbReference type="Proteomes" id="UP000063308">
    <property type="component" value="Chromosome"/>
</dbReference>
<dbReference type="InterPro" id="IPR027417">
    <property type="entry name" value="P-loop_NTPase"/>
</dbReference>
<name>A0A0E4BWP0_9BRAD</name>
<evidence type="ECO:0000313" key="2">
    <source>
        <dbReference type="EMBL" id="BAR62004.1"/>
    </source>
</evidence>
<dbReference type="GO" id="GO:0005829">
    <property type="term" value="C:cytosol"/>
    <property type="evidence" value="ECO:0007669"/>
    <property type="project" value="TreeGrafter"/>
</dbReference>
<dbReference type="InterPro" id="IPR050742">
    <property type="entry name" value="Helicase_Restrict-Modif_Enz"/>
</dbReference>
<dbReference type="REBASE" id="108673">
    <property type="entry name" value="BdiNK6ORF8861P"/>
</dbReference>
<dbReference type="Gene3D" id="3.40.50.300">
    <property type="entry name" value="P-loop containing nucleotide triphosphate hydrolases"/>
    <property type="match status" value="2"/>
</dbReference>
<reference evidence="2 3" key="1">
    <citation type="submission" date="2014-11" db="EMBL/GenBank/DDBJ databases">
        <title>Symbiosis island explosion on the genome of extra-slow-growing strains of soybean bradyrhizobia with massive insertion sequences.</title>
        <authorList>
            <person name="Iida T."/>
            <person name="Minamisawa K."/>
        </authorList>
    </citation>
    <scope>NUCLEOTIDE SEQUENCE [LARGE SCALE GENOMIC DNA]</scope>
    <source>
        <strain evidence="2 3">NK6</strain>
    </source>
</reference>
<dbReference type="GO" id="GO:0003677">
    <property type="term" value="F:DNA binding"/>
    <property type="evidence" value="ECO:0007669"/>
    <property type="project" value="InterPro"/>
</dbReference>
<dbReference type="InterPro" id="IPR006935">
    <property type="entry name" value="Helicase/UvrB_N"/>
</dbReference>
<evidence type="ECO:0000313" key="3">
    <source>
        <dbReference type="Proteomes" id="UP000063308"/>
    </source>
</evidence>
<sequence length="914" mass="102823">MDVVNDSARAVRTIMQRLSLRPPQANALEILEDIVSRIDITKLTDNKVALDAIKAVYPHVEEFERDFPSLCFALATGVGKTRLMGAFISYLYLMGKSRHFFVLAPNKTIYDKLISDFSPESPKYVFRGIAEFAQNSPLIITGDNYESGRGVRLDKGRSSDLFGSDVHINIFNIDKINKEESPRGKPKMKRLQETIGESYYEYLSKLTDLVLLMDEAHRYRASAGATAIDGLKPILGLELTATPKTVGANSRPFKNVIYSYDLGQAMADGFVKEPAVASRANFSEADARKLSEVELERIKLEDAVHNHDHTAVELDRYHRVTGRPRVQPFILVVAQDTDHARRLRAFIESEDFFKGRFKDKVVEVHSAQRGEESEEAMQRLVALEHDGRTEIVIHVNKLKEGWDVTNLYTIVPLRASASDILTEQTLGRGLRLPYGVRVSRNEGDEFAALDRLTVIAHDRFDEIIKKAKEPGSIVMRQIQIGDGGDVSAEGAVLVESPSIAQIMLTGQQPEIPGFADTPQHGFVLASPEEGRTAEVALEVIRRFERKLVSAEGLRDTNVQEQIANEVRELVRPQQGTLAGIVEGPRIAEIVAVVATTVADRTISIPQITVVPKRQTTFRFSDFDLQKVDTINMRPIDDGLVIQSLRTEARTYLAKAVDDPRESRMEDYLVRYLIERNEIDYDAHADLLYKLAGQVVERVRSYLKTDTEIENVLLRHGRQLADFVFAQMMQHYHETPLAEDDYDVRVTRGFTLLKPQPLNMAPGQKVRDFRQPIVPMSDTRRHVFGGFKNCCYPIQKFDSDPERRLAVLIDAEQSVEKWIKPGRAQFQIEYRSGEGYEPDFVIETKDRALVVEVKARNELDDPDVQAKAAAATKWCKTANAHANAGKSKPWSYALVPDDQIAGAATLDGLMSRFGR</sequence>
<dbReference type="GO" id="GO:0005524">
    <property type="term" value="F:ATP binding"/>
    <property type="evidence" value="ECO:0007669"/>
    <property type="project" value="InterPro"/>
</dbReference>
<evidence type="ECO:0000259" key="1">
    <source>
        <dbReference type="Pfam" id="PF04851"/>
    </source>
</evidence>